<protein>
    <submittedName>
        <fullName evidence="2">Uncharacterized protein</fullName>
    </submittedName>
</protein>
<dbReference type="EMBL" id="LSBH01000003">
    <property type="protein sequence ID" value="OAQ82004.1"/>
    <property type="molecule type" value="Genomic_DNA"/>
</dbReference>
<evidence type="ECO:0000313" key="2">
    <source>
        <dbReference type="EMBL" id="OAQ82004.1"/>
    </source>
</evidence>
<evidence type="ECO:0000313" key="3">
    <source>
        <dbReference type="Proteomes" id="UP000078240"/>
    </source>
</evidence>
<dbReference type="Proteomes" id="UP000078240">
    <property type="component" value="Unassembled WGS sequence"/>
</dbReference>
<comment type="caution">
    <text evidence="2">The sequence shown here is derived from an EMBL/GenBank/DDBJ whole genome shotgun (WGS) entry which is preliminary data.</text>
</comment>
<feature type="compositionally biased region" description="Low complexity" evidence="1">
    <location>
        <begin position="185"/>
        <end position="194"/>
    </location>
</feature>
<proteinExistence type="predicted"/>
<name>A0A179GVT2_PURLI</name>
<feature type="region of interest" description="Disordered" evidence="1">
    <location>
        <begin position="109"/>
        <end position="219"/>
    </location>
</feature>
<feature type="compositionally biased region" description="Polar residues" evidence="1">
    <location>
        <begin position="142"/>
        <end position="158"/>
    </location>
</feature>
<reference evidence="2 3" key="1">
    <citation type="submission" date="2016-01" db="EMBL/GenBank/DDBJ databases">
        <title>Biosynthesis of antibiotic leucinostatins and their inhibition on Phytophthora in bio-control Purpureocillium lilacinum.</title>
        <authorList>
            <person name="Wang G."/>
            <person name="Liu Z."/>
            <person name="Lin R."/>
            <person name="Li E."/>
            <person name="Mao Z."/>
            <person name="Ling J."/>
            <person name="Yin W."/>
            <person name="Xie B."/>
        </authorList>
    </citation>
    <scope>NUCLEOTIDE SEQUENCE [LARGE SCALE GENOMIC DNA]</scope>
    <source>
        <strain evidence="2">PLBJ-1</strain>
    </source>
</reference>
<sequence length="307" mass="34242">MCASPSRAGRYGLWNPPLSSTTTTTTHPHRHLQRVYSRPQSGLPHVYSTRSASCNLIRNTVLMSGAVGQQGSQGAMCPSYTAPIRRARTAPLDLPSAILIVNSDEYINPASTAGEPPRGHLQTQLESRPSIRPSHRSHHTTARSQQDVRIASRRSQPVSRRRTPHLRKREPTWLRHRLHTQDAARQLQPHQLPQVRRRRRQHQDLQQLRRREFPPSGLPLLSPASSPPPILSPICLSAPLSPLASSSHLIPVPYPLQGPTPDTWPKDKIAKQEVTVSNLSRLLCLHRPAPTKPWSLHPANAMPQGDP</sequence>
<evidence type="ECO:0000256" key="1">
    <source>
        <dbReference type="SAM" id="MobiDB-lite"/>
    </source>
</evidence>
<feature type="compositionally biased region" description="Basic residues" evidence="1">
    <location>
        <begin position="159"/>
        <end position="178"/>
    </location>
</feature>
<dbReference type="AlphaFoldDB" id="A0A179GVT2"/>
<organism evidence="2 3">
    <name type="scientific">Purpureocillium lilacinum</name>
    <name type="common">Paecilomyces lilacinus</name>
    <dbReference type="NCBI Taxonomy" id="33203"/>
    <lineage>
        <taxon>Eukaryota</taxon>
        <taxon>Fungi</taxon>
        <taxon>Dikarya</taxon>
        <taxon>Ascomycota</taxon>
        <taxon>Pezizomycotina</taxon>
        <taxon>Sordariomycetes</taxon>
        <taxon>Hypocreomycetidae</taxon>
        <taxon>Hypocreales</taxon>
        <taxon>Ophiocordycipitaceae</taxon>
        <taxon>Purpureocillium</taxon>
    </lineage>
</organism>
<accession>A0A179GVT2</accession>
<gene>
    <name evidence="2" type="ORF">VFPBJ_04588</name>
</gene>